<evidence type="ECO:0000313" key="2">
    <source>
        <dbReference type="Proteomes" id="UP000886501"/>
    </source>
</evidence>
<comment type="caution">
    <text evidence="1">The sequence shown here is derived from an EMBL/GenBank/DDBJ whole genome shotgun (WGS) entry which is preliminary data.</text>
</comment>
<dbReference type="EMBL" id="MU118025">
    <property type="protein sequence ID" value="KAF9647797.1"/>
    <property type="molecule type" value="Genomic_DNA"/>
</dbReference>
<proteinExistence type="predicted"/>
<dbReference type="Proteomes" id="UP000886501">
    <property type="component" value="Unassembled WGS sequence"/>
</dbReference>
<gene>
    <name evidence="1" type="ORF">BDM02DRAFT_3187628</name>
</gene>
<reference evidence="1" key="2">
    <citation type="journal article" date="2020" name="Nat. Commun.">
        <title>Large-scale genome sequencing of mycorrhizal fungi provides insights into the early evolution of symbiotic traits.</title>
        <authorList>
            <person name="Miyauchi S."/>
            <person name="Kiss E."/>
            <person name="Kuo A."/>
            <person name="Drula E."/>
            <person name="Kohler A."/>
            <person name="Sanchez-Garcia M."/>
            <person name="Morin E."/>
            <person name="Andreopoulos B."/>
            <person name="Barry K.W."/>
            <person name="Bonito G."/>
            <person name="Buee M."/>
            <person name="Carver A."/>
            <person name="Chen C."/>
            <person name="Cichocki N."/>
            <person name="Clum A."/>
            <person name="Culley D."/>
            <person name="Crous P.W."/>
            <person name="Fauchery L."/>
            <person name="Girlanda M."/>
            <person name="Hayes R.D."/>
            <person name="Keri Z."/>
            <person name="LaButti K."/>
            <person name="Lipzen A."/>
            <person name="Lombard V."/>
            <person name="Magnuson J."/>
            <person name="Maillard F."/>
            <person name="Murat C."/>
            <person name="Nolan M."/>
            <person name="Ohm R.A."/>
            <person name="Pangilinan J."/>
            <person name="Pereira M.F."/>
            <person name="Perotto S."/>
            <person name="Peter M."/>
            <person name="Pfister S."/>
            <person name="Riley R."/>
            <person name="Sitrit Y."/>
            <person name="Stielow J.B."/>
            <person name="Szollosi G."/>
            <person name="Zifcakova L."/>
            <person name="Stursova M."/>
            <person name="Spatafora J.W."/>
            <person name="Tedersoo L."/>
            <person name="Vaario L.M."/>
            <person name="Yamada A."/>
            <person name="Yan M."/>
            <person name="Wang P."/>
            <person name="Xu J."/>
            <person name="Bruns T."/>
            <person name="Baldrian P."/>
            <person name="Vilgalys R."/>
            <person name="Dunand C."/>
            <person name="Henrissat B."/>
            <person name="Grigoriev I.V."/>
            <person name="Hibbett D."/>
            <person name="Nagy L.G."/>
            <person name="Martin F.M."/>
        </authorList>
    </citation>
    <scope>NUCLEOTIDE SEQUENCE</scope>
    <source>
        <strain evidence="1">P2</strain>
    </source>
</reference>
<name>A0ACB6ZE10_THEGA</name>
<reference evidence="1" key="1">
    <citation type="submission" date="2019-10" db="EMBL/GenBank/DDBJ databases">
        <authorList>
            <consortium name="DOE Joint Genome Institute"/>
            <person name="Kuo A."/>
            <person name="Miyauchi S."/>
            <person name="Kiss E."/>
            <person name="Drula E."/>
            <person name="Kohler A."/>
            <person name="Sanchez-Garcia M."/>
            <person name="Andreopoulos B."/>
            <person name="Barry K.W."/>
            <person name="Bonito G."/>
            <person name="Buee M."/>
            <person name="Carver A."/>
            <person name="Chen C."/>
            <person name="Cichocki N."/>
            <person name="Clum A."/>
            <person name="Culley D."/>
            <person name="Crous P.W."/>
            <person name="Fauchery L."/>
            <person name="Girlanda M."/>
            <person name="Hayes R."/>
            <person name="Keri Z."/>
            <person name="Labutti K."/>
            <person name="Lipzen A."/>
            <person name="Lombard V."/>
            <person name="Magnuson J."/>
            <person name="Maillard F."/>
            <person name="Morin E."/>
            <person name="Murat C."/>
            <person name="Nolan M."/>
            <person name="Ohm R."/>
            <person name="Pangilinan J."/>
            <person name="Pereira M."/>
            <person name="Perotto S."/>
            <person name="Peter M."/>
            <person name="Riley R."/>
            <person name="Sitrit Y."/>
            <person name="Stielow B."/>
            <person name="Szollosi G."/>
            <person name="Zifcakova L."/>
            <person name="Stursova M."/>
            <person name="Spatafora J.W."/>
            <person name="Tedersoo L."/>
            <person name="Vaario L.-M."/>
            <person name="Yamada A."/>
            <person name="Yan M."/>
            <person name="Wang P."/>
            <person name="Xu J."/>
            <person name="Bruns T."/>
            <person name="Baldrian P."/>
            <person name="Vilgalys R."/>
            <person name="Henrissat B."/>
            <person name="Grigoriev I.V."/>
            <person name="Hibbett D."/>
            <person name="Nagy L.G."/>
            <person name="Martin F.M."/>
        </authorList>
    </citation>
    <scope>NUCLEOTIDE SEQUENCE</scope>
    <source>
        <strain evidence="1">P2</strain>
    </source>
</reference>
<accession>A0ACB6ZE10</accession>
<sequence>MAEGDPNPQGSRYTHNDAAFVEYNTRLQSNNLPTFTTAASKFTEWLGSDKAYYPNAKVPIVSIVESAHANICRVQGDPSVPFELEKALPGLDPWYQPYLSLLTQVGGHLNHFESELRARLQLLVENAGIRIVQVPTLTENTSTQSKSFPFTERTKENTTLVDASSQAASLSNQVQQSGTIPPVTNPETKKKGRRKLNRAIFNVDTAAALRTKPQTGPQTVEVKSPPSPVVTVRQEATGPVYPSNSLPEGPMEGALVEHASDVGYLAEEQPQPQSEANDPSLEVTVTGSSRARIGDSPPCEEVTDIEQPREESLVDLPQEAESGRNTNFHDYDDQPEFLRAPTADSPPEKVETSNVDEELPGPPDSHPEATSKRVAMESLTDSLLPVPDPEVVGIGKRVEITRQPQDAFGVVEGVGSEVPSHSPDNVVIHGTVRRRDSDDSMGRERNITPLEPPAKRLRMELEAATAVVVPSMSTSRAATPEALTRGSSDSVASVPWSLSVTHMVQRSSSDMILESENEATPPPLSDKGAADENPIRNIGAPPSEQQPLAEITSEPRTGTPAVESHENRVMETQIPPIQELSLASPEMKPNPFTAIRMTLRPPGALPPLVRSATIPDVVRFPFHAIAISNARSRVPMVVSQGPQQESPTQKTYIFSAAEINTLVASRGSDEYSNPNKLVFCLDWGLIKGITKWRNFKTGQGPLEGSVCLSLACYPVDSVAALMSTATEKQPFDALIRQARIKSSWPSGPGFRSTLKDDLGKSYTIPPFLTTDDDFVDISESAIPGTNTYTIEDNGQSLSNWLFAVYAHTPTIAYFDAVQAKVDKAKKWVEALASFTVYSLPAVNWDALQDPS</sequence>
<organism evidence="1 2">
    <name type="scientific">Thelephora ganbajun</name>
    <name type="common">Ganba fungus</name>
    <dbReference type="NCBI Taxonomy" id="370292"/>
    <lineage>
        <taxon>Eukaryota</taxon>
        <taxon>Fungi</taxon>
        <taxon>Dikarya</taxon>
        <taxon>Basidiomycota</taxon>
        <taxon>Agaricomycotina</taxon>
        <taxon>Agaricomycetes</taxon>
        <taxon>Thelephorales</taxon>
        <taxon>Thelephoraceae</taxon>
        <taxon>Thelephora</taxon>
    </lineage>
</organism>
<keyword evidence="2" id="KW-1185">Reference proteome</keyword>
<protein>
    <submittedName>
        <fullName evidence="1">Uncharacterized protein</fullName>
    </submittedName>
</protein>
<evidence type="ECO:0000313" key="1">
    <source>
        <dbReference type="EMBL" id="KAF9647797.1"/>
    </source>
</evidence>